<evidence type="ECO:0000256" key="3">
    <source>
        <dbReference type="ARBA" id="ARBA00004669"/>
    </source>
</evidence>
<evidence type="ECO:0000256" key="15">
    <source>
        <dbReference type="RuleBase" id="RU364099"/>
    </source>
</evidence>
<evidence type="ECO:0000256" key="10">
    <source>
        <dbReference type="ARBA" id="ARBA00022726"/>
    </source>
</evidence>
<sequence length="179" mass="20129">MNIKIADLEFEPLISPEDIQTRIKQIAAGLNAEYKDKTPIFVGVLNGCFMFMADLVRHINVPCETAFTKLSSYHGGTTSSRKISHDVELMVDIANRHVIVVEDIVDTGNTLDYLVDKLKQRNPASITVVALLLKPEAIEFSVEELQHVAFQIPNEFVVGYGLDYMELGRNFEGIYKRVV</sequence>
<comment type="catalytic activity">
    <reaction evidence="13">
        <text>GMP + diphosphate = guanine + 5-phospho-alpha-D-ribose 1-diphosphate</text>
        <dbReference type="Rhea" id="RHEA:25424"/>
        <dbReference type="ChEBI" id="CHEBI:16235"/>
        <dbReference type="ChEBI" id="CHEBI:33019"/>
        <dbReference type="ChEBI" id="CHEBI:58017"/>
        <dbReference type="ChEBI" id="CHEBI:58115"/>
        <dbReference type="EC" id="2.4.2.8"/>
    </reaction>
    <physiologicalReaction direction="right-to-left" evidence="13">
        <dbReference type="Rhea" id="RHEA:25426"/>
    </physiologicalReaction>
</comment>
<dbReference type="EMBL" id="JABFCR010000013">
    <property type="protein sequence ID" value="NNU33547.1"/>
    <property type="molecule type" value="Genomic_DNA"/>
</dbReference>
<dbReference type="NCBIfam" id="TIGR01203">
    <property type="entry name" value="HGPRTase"/>
    <property type="match status" value="1"/>
</dbReference>
<dbReference type="Pfam" id="PF00156">
    <property type="entry name" value="Pribosyltran"/>
    <property type="match status" value="1"/>
</dbReference>
<comment type="catalytic activity">
    <reaction evidence="14">
        <text>IMP + diphosphate = hypoxanthine + 5-phospho-alpha-D-ribose 1-diphosphate</text>
        <dbReference type="Rhea" id="RHEA:17973"/>
        <dbReference type="ChEBI" id="CHEBI:17368"/>
        <dbReference type="ChEBI" id="CHEBI:33019"/>
        <dbReference type="ChEBI" id="CHEBI:58017"/>
        <dbReference type="ChEBI" id="CHEBI:58053"/>
        <dbReference type="EC" id="2.4.2.8"/>
    </reaction>
    <physiologicalReaction direction="right-to-left" evidence="14">
        <dbReference type="Rhea" id="RHEA:17975"/>
    </physiologicalReaction>
</comment>
<keyword evidence="8 15" id="KW-0808">Transferase</keyword>
<evidence type="ECO:0000256" key="5">
    <source>
        <dbReference type="ARBA" id="ARBA00011895"/>
    </source>
</evidence>
<dbReference type="RefSeq" id="WP_175269242.1">
    <property type="nucleotide sequence ID" value="NZ_JABFCR010000013.1"/>
</dbReference>
<accession>A0ABX1W660</accession>
<keyword evidence="6 15" id="KW-0963">Cytoplasm</keyword>
<evidence type="ECO:0000256" key="2">
    <source>
        <dbReference type="ARBA" id="ARBA00004496"/>
    </source>
</evidence>
<organism evidence="17 18">
    <name type="scientific">Mucilaginibacter humi</name>
    <dbReference type="NCBI Taxonomy" id="2732510"/>
    <lineage>
        <taxon>Bacteria</taxon>
        <taxon>Pseudomonadati</taxon>
        <taxon>Bacteroidota</taxon>
        <taxon>Sphingobacteriia</taxon>
        <taxon>Sphingobacteriales</taxon>
        <taxon>Sphingobacteriaceae</taxon>
        <taxon>Mucilaginibacter</taxon>
    </lineage>
</organism>
<reference evidence="17 18" key="1">
    <citation type="submission" date="2020-05" db="EMBL/GenBank/DDBJ databases">
        <authorList>
            <person name="Khan S.A."/>
            <person name="Jeon C.O."/>
            <person name="Chun B.H."/>
        </authorList>
    </citation>
    <scope>NUCLEOTIDE SEQUENCE [LARGE SCALE GENOMIC DNA]</scope>
    <source>
        <strain evidence="17 18">S1162</strain>
    </source>
</reference>
<evidence type="ECO:0000313" key="17">
    <source>
        <dbReference type="EMBL" id="NNU33547.1"/>
    </source>
</evidence>
<dbReference type="PANTHER" id="PTHR43340">
    <property type="entry name" value="HYPOXANTHINE-GUANINE PHOSPHORIBOSYLTRANSFERASE"/>
    <property type="match status" value="1"/>
</dbReference>
<dbReference type="InterPro" id="IPR005904">
    <property type="entry name" value="Hxn_phspho_trans"/>
</dbReference>
<evidence type="ECO:0000256" key="4">
    <source>
        <dbReference type="ARBA" id="ARBA00008391"/>
    </source>
</evidence>
<evidence type="ECO:0000256" key="14">
    <source>
        <dbReference type="ARBA" id="ARBA00049402"/>
    </source>
</evidence>
<comment type="cofactor">
    <cofactor evidence="1 15">
        <name>Mg(2+)</name>
        <dbReference type="ChEBI" id="CHEBI:18420"/>
    </cofactor>
</comment>
<dbReference type="SUPFAM" id="SSF53271">
    <property type="entry name" value="PRTase-like"/>
    <property type="match status" value="1"/>
</dbReference>
<dbReference type="Gene3D" id="3.40.50.2020">
    <property type="match status" value="1"/>
</dbReference>
<keyword evidence="18" id="KW-1185">Reference proteome</keyword>
<feature type="domain" description="Phosphoribosyltransferase" evidence="16">
    <location>
        <begin position="21"/>
        <end position="164"/>
    </location>
</feature>
<dbReference type="PANTHER" id="PTHR43340:SF1">
    <property type="entry name" value="HYPOXANTHINE PHOSPHORIBOSYLTRANSFERASE"/>
    <property type="match status" value="1"/>
</dbReference>
<comment type="subcellular location">
    <subcellularLocation>
        <location evidence="2 15">Cytoplasm</location>
    </subcellularLocation>
</comment>
<dbReference type="InterPro" id="IPR050408">
    <property type="entry name" value="HGPRT"/>
</dbReference>
<evidence type="ECO:0000256" key="7">
    <source>
        <dbReference type="ARBA" id="ARBA00022676"/>
    </source>
</evidence>
<dbReference type="InterPro" id="IPR029057">
    <property type="entry name" value="PRTase-like"/>
</dbReference>
<evidence type="ECO:0000256" key="12">
    <source>
        <dbReference type="ARBA" id="ARBA00022842"/>
    </source>
</evidence>
<evidence type="ECO:0000256" key="1">
    <source>
        <dbReference type="ARBA" id="ARBA00001946"/>
    </source>
</evidence>
<evidence type="ECO:0000256" key="11">
    <source>
        <dbReference type="ARBA" id="ARBA00022741"/>
    </source>
</evidence>
<keyword evidence="12 15" id="KW-0460">Magnesium</keyword>
<gene>
    <name evidence="17" type="primary">hpt</name>
    <name evidence="17" type="ORF">HK413_04225</name>
</gene>
<evidence type="ECO:0000259" key="16">
    <source>
        <dbReference type="Pfam" id="PF00156"/>
    </source>
</evidence>
<keyword evidence="9 15" id="KW-0479">Metal-binding</keyword>
<name>A0ABX1W660_9SPHI</name>
<evidence type="ECO:0000256" key="8">
    <source>
        <dbReference type="ARBA" id="ARBA00022679"/>
    </source>
</evidence>
<proteinExistence type="inferred from homology"/>
<protein>
    <recommendedName>
        <fullName evidence="5 15">Hypoxanthine phosphoribosyltransferase</fullName>
        <ecNumber evidence="5 15">2.4.2.8</ecNumber>
    </recommendedName>
</protein>
<keyword evidence="7 15" id="KW-0328">Glycosyltransferase</keyword>
<dbReference type="GO" id="GO:0016757">
    <property type="term" value="F:glycosyltransferase activity"/>
    <property type="evidence" value="ECO:0007669"/>
    <property type="project" value="UniProtKB-KW"/>
</dbReference>
<comment type="pathway">
    <text evidence="3 15">Purine metabolism; IMP biosynthesis via salvage pathway; IMP from hypoxanthine: step 1/1.</text>
</comment>
<keyword evidence="11 15" id="KW-0547">Nucleotide-binding</keyword>
<evidence type="ECO:0000256" key="6">
    <source>
        <dbReference type="ARBA" id="ARBA00022490"/>
    </source>
</evidence>
<keyword evidence="10 15" id="KW-0660">Purine salvage</keyword>
<comment type="caution">
    <text evidence="17">The sequence shown here is derived from an EMBL/GenBank/DDBJ whole genome shotgun (WGS) entry which is preliminary data.</text>
</comment>
<comment type="similarity">
    <text evidence="4 15">Belongs to the purine/pyrimidine phosphoribosyltransferase family.</text>
</comment>
<evidence type="ECO:0000313" key="18">
    <source>
        <dbReference type="Proteomes" id="UP000566071"/>
    </source>
</evidence>
<evidence type="ECO:0000256" key="9">
    <source>
        <dbReference type="ARBA" id="ARBA00022723"/>
    </source>
</evidence>
<evidence type="ECO:0000256" key="13">
    <source>
        <dbReference type="ARBA" id="ARBA00048811"/>
    </source>
</evidence>
<dbReference type="Proteomes" id="UP000566071">
    <property type="component" value="Unassembled WGS sequence"/>
</dbReference>
<dbReference type="EC" id="2.4.2.8" evidence="5 15"/>
<dbReference type="InterPro" id="IPR000836">
    <property type="entry name" value="PRTase_dom"/>
</dbReference>
<dbReference type="CDD" id="cd06223">
    <property type="entry name" value="PRTases_typeI"/>
    <property type="match status" value="1"/>
</dbReference>